<comment type="caution">
    <text evidence="1">The sequence shown here is derived from an EMBL/GenBank/DDBJ whole genome shotgun (WGS) entry which is preliminary data.</text>
</comment>
<dbReference type="AlphaFoldDB" id="I5BVC0"/>
<accession>I5BVC0</accession>
<evidence type="ECO:0000313" key="1">
    <source>
        <dbReference type="EMBL" id="EIM73522.1"/>
    </source>
</evidence>
<sequence length="101" mass="11365">MEIERRQDEAEAYIRSVVMKELCTVMEKTHLTPMAVLRLASRSIGSIYREMAEAHSGIDPCPCGWRPNLESDVELLGMALMTACEHQRTAELRTMRVAGNA</sequence>
<dbReference type="OrthoDB" id="7907305at2"/>
<reference evidence="1 2" key="1">
    <citation type="journal article" date="2012" name="J. Bacteriol.">
        <title>Genome Sequence of Nitratireductor aquibiodomus Strain RA22.</title>
        <authorList>
            <person name="Singh A."/>
            <person name="Jangir P.K."/>
            <person name="Kumari C."/>
            <person name="Sharma R."/>
        </authorList>
    </citation>
    <scope>NUCLEOTIDE SEQUENCE [LARGE SCALE GENOMIC DNA]</scope>
    <source>
        <strain evidence="1 2">RA22</strain>
    </source>
</reference>
<dbReference type="EMBL" id="AJXZ01000038">
    <property type="protein sequence ID" value="EIM73522.1"/>
    <property type="molecule type" value="Genomic_DNA"/>
</dbReference>
<gene>
    <name evidence="1" type="ORF">A33O_15126</name>
</gene>
<organism evidence="1 2">
    <name type="scientific">Nitratireductor aquibiodomus RA22</name>
    <dbReference type="NCBI Taxonomy" id="1189611"/>
    <lineage>
        <taxon>Bacteria</taxon>
        <taxon>Pseudomonadati</taxon>
        <taxon>Pseudomonadota</taxon>
        <taxon>Alphaproteobacteria</taxon>
        <taxon>Hyphomicrobiales</taxon>
        <taxon>Phyllobacteriaceae</taxon>
        <taxon>Nitratireductor</taxon>
    </lineage>
</organism>
<protein>
    <submittedName>
        <fullName evidence="1">Uncharacterized protein</fullName>
    </submittedName>
</protein>
<dbReference type="PATRIC" id="fig|1189611.3.peg.3057"/>
<evidence type="ECO:0000313" key="2">
    <source>
        <dbReference type="Proteomes" id="UP000004622"/>
    </source>
</evidence>
<proteinExistence type="predicted"/>
<name>I5BVC0_9HYPH</name>
<dbReference type="Proteomes" id="UP000004622">
    <property type="component" value="Unassembled WGS sequence"/>
</dbReference>